<reference evidence="1" key="1">
    <citation type="submission" date="2018-03" db="EMBL/GenBank/DDBJ databases">
        <authorList>
            <person name="Guldener U."/>
        </authorList>
    </citation>
    <scope>NUCLEOTIDE SEQUENCE</scope>
</reference>
<accession>A0AAE8M656</accession>
<gene>
    <name evidence="1" type="ORF">FTOL_04018</name>
</gene>
<protein>
    <submittedName>
        <fullName evidence="1">Uncharacterized protein</fullName>
    </submittedName>
</protein>
<evidence type="ECO:0000313" key="1">
    <source>
        <dbReference type="EMBL" id="SPJ74288.1"/>
    </source>
</evidence>
<organism evidence="1 2">
    <name type="scientific">Fusarium torulosum</name>
    <dbReference type="NCBI Taxonomy" id="33205"/>
    <lineage>
        <taxon>Eukaryota</taxon>
        <taxon>Fungi</taxon>
        <taxon>Dikarya</taxon>
        <taxon>Ascomycota</taxon>
        <taxon>Pezizomycotina</taxon>
        <taxon>Sordariomycetes</taxon>
        <taxon>Hypocreomycetidae</taxon>
        <taxon>Hypocreales</taxon>
        <taxon>Nectriaceae</taxon>
        <taxon>Fusarium</taxon>
    </lineage>
</organism>
<comment type="caution">
    <text evidence="1">The sequence shown here is derived from an EMBL/GenBank/DDBJ whole genome shotgun (WGS) entry which is preliminary data.</text>
</comment>
<keyword evidence="2" id="KW-1185">Reference proteome</keyword>
<sequence>MSAYPCVLIIYGRKQLMPFFSKSTLSTRLYSYIPAQNQDEKYHFRVADDLSQAQSSSKLQAPNTLTVEPALDEENYRHQSGKTLLFWSTQRQLYSLFDHSGEKSSAIPAVM</sequence>
<dbReference type="Proteomes" id="UP001187734">
    <property type="component" value="Unassembled WGS sequence"/>
</dbReference>
<evidence type="ECO:0000313" key="2">
    <source>
        <dbReference type="Proteomes" id="UP001187734"/>
    </source>
</evidence>
<dbReference type="EMBL" id="ONZP01000116">
    <property type="protein sequence ID" value="SPJ74288.1"/>
    <property type="molecule type" value="Genomic_DNA"/>
</dbReference>
<proteinExistence type="predicted"/>
<dbReference type="AlphaFoldDB" id="A0AAE8M656"/>
<name>A0AAE8M656_9HYPO</name>